<dbReference type="InterPro" id="IPR016164">
    <property type="entry name" value="FAD-linked_Oxase-like_C"/>
</dbReference>
<dbReference type="InterPro" id="IPR016166">
    <property type="entry name" value="FAD-bd_PCMH"/>
</dbReference>
<dbReference type="PANTHER" id="PTHR42934">
    <property type="entry name" value="GLYCOLATE OXIDASE SUBUNIT GLCD"/>
    <property type="match status" value="1"/>
</dbReference>
<gene>
    <name evidence="5" type="ORF">R4146_06635</name>
</gene>
<keyword evidence="1" id="KW-0285">Flavoprotein</keyword>
<evidence type="ECO:0000256" key="1">
    <source>
        <dbReference type="ARBA" id="ARBA00022630"/>
    </source>
</evidence>
<dbReference type="Pfam" id="PF02913">
    <property type="entry name" value="FAD-oxidase_C"/>
    <property type="match status" value="1"/>
</dbReference>
<evidence type="ECO:0000313" key="6">
    <source>
        <dbReference type="Proteomes" id="UP001370590"/>
    </source>
</evidence>
<evidence type="ECO:0000256" key="3">
    <source>
        <dbReference type="ARBA" id="ARBA00023002"/>
    </source>
</evidence>
<keyword evidence="3" id="KW-0560">Oxidoreductase</keyword>
<dbReference type="PANTHER" id="PTHR42934:SF2">
    <property type="entry name" value="GLYCOLATE OXIDASE SUBUNIT GLCD"/>
    <property type="match status" value="1"/>
</dbReference>
<dbReference type="PROSITE" id="PS51387">
    <property type="entry name" value="FAD_PCMH"/>
    <property type="match status" value="1"/>
</dbReference>
<evidence type="ECO:0000313" key="5">
    <source>
        <dbReference type="EMBL" id="MEJ6400820.1"/>
    </source>
</evidence>
<protein>
    <submittedName>
        <fullName evidence="5">FAD-binding protein</fullName>
    </submittedName>
</protein>
<dbReference type="Gene3D" id="3.30.465.10">
    <property type="match status" value="1"/>
</dbReference>
<dbReference type="InterPro" id="IPR004113">
    <property type="entry name" value="FAD-bd_oxidored_4_C"/>
</dbReference>
<evidence type="ECO:0000259" key="4">
    <source>
        <dbReference type="PROSITE" id="PS51387"/>
    </source>
</evidence>
<dbReference type="EMBL" id="JAWMWH010000003">
    <property type="protein sequence ID" value="MEJ6400820.1"/>
    <property type="molecule type" value="Genomic_DNA"/>
</dbReference>
<dbReference type="Pfam" id="PF01565">
    <property type="entry name" value="FAD_binding_4"/>
    <property type="match status" value="1"/>
</dbReference>
<dbReference type="Gene3D" id="3.30.70.2740">
    <property type="match status" value="1"/>
</dbReference>
<dbReference type="RefSeq" id="WP_339960676.1">
    <property type="nucleotide sequence ID" value="NZ_JAWMWH010000003.1"/>
</dbReference>
<sequence length="466" mass="50081">MTVFPAFSKDDVIATLKQAAPNADIDTDANTIAKHQSDQDGLIQSPDQLLAYITVNDKDDVKGVLATARQYHLPVVPQTTASSVVSGSNALSNALMISTAKLNQIVKIDPEDQLAVVQPGVINNQLNQEANKVGLLYAPDPGSRTFSSIGGNTNTNAGGAAALRYGTTKDSVLGLTVILADGRELHLGGQTYKDSFGYDLTHLFVGSEGTLGIVTEITVKLFPIPLGKTIAGAAVFKDMNTLAKAASAIRRAGTYPSLMQALDRNILLAMDKLNNTNYANDGDAMLVVKVDGSNEQVLAALQTIFDQYNGQQVQLTDDDKKANSIAGLAMAMFPAIYSDQSKQFFMSDLTVPLSKFATLMNYARQQGIDNDVTIFTACYAGDGTVHPIIGWDKNDEHIPAAVINTVENLYHKTIELNGTITGEYSVGALKAAWTNQQLGSNVDYLQQQIKSLLDPMHLLNPKRKIN</sequence>
<keyword evidence="2" id="KW-0274">FAD</keyword>
<dbReference type="SUPFAM" id="SSF55103">
    <property type="entry name" value="FAD-linked oxidases, C-terminal domain"/>
    <property type="match status" value="1"/>
</dbReference>
<comment type="caution">
    <text evidence="5">The sequence shown here is derived from an EMBL/GenBank/DDBJ whole genome shotgun (WGS) entry which is preliminary data.</text>
</comment>
<name>A0ABU8SLN6_9LACO</name>
<feature type="domain" description="FAD-binding PCMH-type" evidence="4">
    <location>
        <begin position="42"/>
        <end position="224"/>
    </location>
</feature>
<dbReference type="InterPro" id="IPR006094">
    <property type="entry name" value="Oxid_FAD_bind_N"/>
</dbReference>
<keyword evidence="6" id="KW-1185">Reference proteome</keyword>
<organism evidence="5 6">
    <name type="scientific">Nicoliella lavandulae</name>
    <dbReference type="NCBI Taxonomy" id="3082954"/>
    <lineage>
        <taxon>Bacteria</taxon>
        <taxon>Bacillati</taxon>
        <taxon>Bacillota</taxon>
        <taxon>Bacilli</taxon>
        <taxon>Lactobacillales</taxon>
        <taxon>Lactobacillaceae</taxon>
        <taxon>Nicoliella</taxon>
    </lineage>
</organism>
<evidence type="ECO:0000256" key="2">
    <source>
        <dbReference type="ARBA" id="ARBA00022827"/>
    </source>
</evidence>
<dbReference type="InterPro" id="IPR036318">
    <property type="entry name" value="FAD-bd_PCMH-like_sf"/>
</dbReference>
<accession>A0ABU8SLN6</accession>
<dbReference type="InterPro" id="IPR051914">
    <property type="entry name" value="FAD-linked_OxidoTrans_Type4"/>
</dbReference>
<reference evidence="5 6" key="1">
    <citation type="submission" date="2023-10" db="EMBL/GenBank/DDBJ databases">
        <title>Nicoliella lavandulae sp. nov. isolated from Lavandula angustifolia flowers.</title>
        <authorList>
            <person name="Alcantara C."/>
            <person name="Zuniga M."/>
            <person name="Landete J.M."/>
            <person name="Monedero V."/>
        </authorList>
    </citation>
    <scope>NUCLEOTIDE SEQUENCE [LARGE SCALE GENOMIC DNA]</scope>
    <source>
        <strain evidence="5 6">Es01</strain>
    </source>
</reference>
<dbReference type="SUPFAM" id="SSF56176">
    <property type="entry name" value="FAD-binding/transporter-associated domain-like"/>
    <property type="match status" value="1"/>
</dbReference>
<proteinExistence type="predicted"/>
<dbReference type="Proteomes" id="UP001370590">
    <property type="component" value="Unassembled WGS sequence"/>
</dbReference>
<dbReference type="InterPro" id="IPR016169">
    <property type="entry name" value="FAD-bd_PCMH_sub2"/>
</dbReference>